<evidence type="ECO:0008006" key="3">
    <source>
        <dbReference type="Google" id="ProtNLM"/>
    </source>
</evidence>
<dbReference type="Proteomes" id="UP000275256">
    <property type="component" value="Unassembled WGS sequence"/>
</dbReference>
<dbReference type="RefSeq" id="WP_121901461.1">
    <property type="nucleotide sequence ID" value="NZ_REFW01000002.1"/>
</dbReference>
<dbReference type="Gene3D" id="2.30.30.240">
    <property type="entry name" value="PRC-barrel domain"/>
    <property type="match status" value="1"/>
</dbReference>
<dbReference type="InterPro" id="IPR011033">
    <property type="entry name" value="PRC_barrel-like_sf"/>
</dbReference>
<comment type="caution">
    <text evidence="1">The sequence shown here is derived from an EMBL/GenBank/DDBJ whole genome shotgun (WGS) entry which is preliminary data.</text>
</comment>
<dbReference type="AlphaFoldDB" id="A0A3M0G4P3"/>
<evidence type="ECO:0000313" key="1">
    <source>
        <dbReference type="EMBL" id="RMB59981.1"/>
    </source>
</evidence>
<name>A0A3M0G4P3_9ACTN</name>
<organism evidence="1 2">
    <name type="scientific">Tessaracoccus antarcticus</name>
    <dbReference type="NCBI Taxonomy" id="2479848"/>
    <lineage>
        <taxon>Bacteria</taxon>
        <taxon>Bacillati</taxon>
        <taxon>Actinomycetota</taxon>
        <taxon>Actinomycetes</taxon>
        <taxon>Propionibacteriales</taxon>
        <taxon>Propionibacteriaceae</taxon>
        <taxon>Tessaracoccus</taxon>
    </lineage>
</organism>
<keyword evidence="2" id="KW-1185">Reference proteome</keyword>
<dbReference type="SUPFAM" id="SSF50346">
    <property type="entry name" value="PRC-barrel domain"/>
    <property type="match status" value="1"/>
</dbReference>
<reference evidence="1 2" key="1">
    <citation type="submission" date="2018-10" db="EMBL/GenBank/DDBJ databases">
        <title>Tessaracoccus antarcticuss sp. nov., isolated from sediment.</title>
        <authorList>
            <person name="Zhou L.Y."/>
            <person name="Du Z.J."/>
        </authorList>
    </citation>
    <scope>NUCLEOTIDE SEQUENCE [LARGE SCALE GENOMIC DNA]</scope>
    <source>
        <strain evidence="1 2">JDX10</strain>
    </source>
</reference>
<protein>
    <recommendedName>
        <fullName evidence="3">PRC-barrel domain containing protein</fullName>
    </recommendedName>
</protein>
<evidence type="ECO:0000313" key="2">
    <source>
        <dbReference type="Proteomes" id="UP000275256"/>
    </source>
</evidence>
<gene>
    <name evidence="1" type="ORF">EAX62_09670</name>
</gene>
<proteinExistence type="predicted"/>
<sequence>MTTQEVPYMIGATITGDDGPCGTLDRVVLDPVVKAVTHVVVRSPHHLGSPRLVPVELLELFSEGTDLLRFHGTVGDFFRLAIVEETHFIAAPPGFSDYDQALLWPYFEGKSAPPSMTGMVTEDHLPMGEVDIRRGDTVHATDGEIGLVQGLVVNTASHVTHLLLQEGHFFGRKEVSIPISAVTNISNGVELSMSRDQIRDLPAVEHEGSGT</sequence>
<dbReference type="OrthoDB" id="510842at2"/>
<dbReference type="EMBL" id="REFW01000002">
    <property type="protein sequence ID" value="RMB59981.1"/>
    <property type="molecule type" value="Genomic_DNA"/>
</dbReference>
<accession>A0A3M0G4P3</accession>